<evidence type="ECO:0000313" key="2">
    <source>
        <dbReference type="Proteomes" id="UP000664417"/>
    </source>
</evidence>
<protein>
    <submittedName>
        <fullName evidence="1">PD40 domain-containing protein</fullName>
    </submittedName>
</protein>
<keyword evidence="2" id="KW-1185">Reference proteome</keyword>
<reference evidence="1" key="1">
    <citation type="submission" date="2021-03" db="EMBL/GenBank/DDBJ databases">
        <authorList>
            <person name="Wang G."/>
        </authorList>
    </citation>
    <scope>NUCLEOTIDE SEQUENCE</scope>
    <source>
        <strain evidence="1">KCTC 12899</strain>
    </source>
</reference>
<dbReference type="Gene3D" id="2.120.10.30">
    <property type="entry name" value="TolB, C-terminal domain"/>
    <property type="match status" value="1"/>
</dbReference>
<dbReference type="SUPFAM" id="SSF82171">
    <property type="entry name" value="DPP6 N-terminal domain-like"/>
    <property type="match status" value="1"/>
</dbReference>
<dbReference type="AlphaFoldDB" id="A0A8J7QFC3"/>
<gene>
    <name evidence="1" type="ORF">J3U88_32715</name>
</gene>
<dbReference type="InterPro" id="IPR011659">
    <property type="entry name" value="WD40"/>
</dbReference>
<name>A0A8J7QFC3_9BACT</name>
<dbReference type="RefSeq" id="WP_207863383.1">
    <property type="nucleotide sequence ID" value="NZ_JAFREP010000055.1"/>
</dbReference>
<organism evidence="1 2">
    <name type="scientific">Acanthopleuribacter pedis</name>
    <dbReference type="NCBI Taxonomy" id="442870"/>
    <lineage>
        <taxon>Bacteria</taxon>
        <taxon>Pseudomonadati</taxon>
        <taxon>Acidobacteriota</taxon>
        <taxon>Holophagae</taxon>
        <taxon>Acanthopleuribacterales</taxon>
        <taxon>Acanthopleuribacteraceae</taxon>
        <taxon>Acanthopleuribacter</taxon>
    </lineage>
</organism>
<dbReference type="EMBL" id="JAFREP010000055">
    <property type="protein sequence ID" value="MBO1323274.1"/>
    <property type="molecule type" value="Genomic_DNA"/>
</dbReference>
<proteinExistence type="predicted"/>
<dbReference type="InterPro" id="IPR011042">
    <property type="entry name" value="6-blade_b-propeller_TolB-like"/>
</dbReference>
<comment type="caution">
    <text evidence="1">The sequence shown here is derived from an EMBL/GenBank/DDBJ whole genome shotgun (WGS) entry which is preliminary data.</text>
</comment>
<dbReference type="Pfam" id="PF07676">
    <property type="entry name" value="PD40"/>
    <property type="match status" value="2"/>
</dbReference>
<accession>A0A8J7QFC3</accession>
<evidence type="ECO:0000313" key="1">
    <source>
        <dbReference type="EMBL" id="MBO1323274.1"/>
    </source>
</evidence>
<dbReference type="Proteomes" id="UP000664417">
    <property type="component" value="Unassembled WGS sequence"/>
</dbReference>
<sequence length="288" mass="32349">MKSVWMMIVAVVTLFAGDGAVEVPRSQPLLKGPYLGQKPPGMTPEPFAPGIVTTERWEYCATFTPDLKTIYFLEEEAETDKDLFMVYEEKADGWYKSRVSDRVGQPFIAPDGKIMHLGRRYKERTADGWSALKTLDPKFTTHKIMRLTASAKGTYVFDDMGAEGGRGMIRYSRVVDGKHEQPKKFGPQVNSGRANAHPFIAADESFLMWDSRRETGRGNADLYICFKQADGTWGDAVNLGDTINTEASEFCPSVTPDGKYLVFHRSVKRGTADIMWVDAKILEQLRPK</sequence>